<feature type="compositionally biased region" description="Basic and acidic residues" evidence="1">
    <location>
        <begin position="1"/>
        <end position="20"/>
    </location>
</feature>
<comment type="caution">
    <text evidence="2">The sequence shown here is derived from an EMBL/GenBank/DDBJ whole genome shotgun (WGS) entry which is preliminary data.</text>
</comment>
<keyword evidence="3" id="KW-1185">Reference proteome</keyword>
<sequence length="160" mass="18751">MEEKKETVEQNTRRPEESHPEAFGVHNEPSPTPHVRTAPNCTRSHKTLGWSMKFHFSTMNSLLVQEMADRVTFGRSRASKWPTTNHGIYRGHRLKSTHQASTRHPRRKSRLERAQLEKAEGRRSRSRFEKFSKESQTTRSNDPILHQSPYYTILVDEISR</sequence>
<feature type="region of interest" description="Disordered" evidence="1">
    <location>
        <begin position="78"/>
        <end position="144"/>
    </location>
</feature>
<dbReference type="Proteomes" id="UP000467841">
    <property type="component" value="Unassembled WGS sequence"/>
</dbReference>
<evidence type="ECO:0000313" key="2">
    <source>
        <dbReference type="EMBL" id="CAA7030396.1"/>
    </source>
</evidence>
<proteinExistence type="predicted"/>
<protein>
    <submittedName>
        <fullName evidence="2">Uncharacterized protein</fullName>
    </submittedName>
</protein>
<accession>A0A6D2IY51</accession>
<feature type="region of interest" description="Disordered" evidence="1">
    <location>
        <begin position="1"/>
        <end position="39"/>
    </location>
</feature>
<dbReference type="AlphaFoldDB" id="A0A6D2IY51"/>
<feature type="compositionally biased region" description="Basic residues" evidence="1">
    <location>
        <begin position="89"/>
        <end position="110"/>
    </location>
</feature>
<name>A0A6D2IY51_9BRAS</name>
<evidence type="ECO:0000256" key="1">
    <source>
        <dbReference type="SAM" id="MobiDB-lite"/>
    </source>
</evidence>
<evidence type="ECO:0000313" key="3">
    <source>
        <dbReference type="Proteomes" id="UP000467841"/>
    </source>
</evidence>
<feature type="compositionally biased region" description="Basic and acidic residues" evidence="1">
    <location>
        <begin position="111"/>
        <end position="133"/>
    </location>
</feature>
<gene>
    <name evidence="2" type="ORF">MERR_LOCUS17631</name>
</gene>
<dbReference type="EMBL" id="CACVBM020001095">
    <property type="protein sequence ID" value="CAA7030396.1"/>
    <property type="molecule type" value="Genomic_DNA"/>
</dbReference>
<organism evidence="2 3">
    <name type="scientific">Microthlaspi erraticum</name>
    <dbReference type="NCBI Taxonomy" id="1685480"/>
    <lineage>
        <taxon>Eukaryota</taxon>
        <taxon>Viridiplantae</taxon>
        <taxon>Streptophyta</taxon>
        <taxon>Embryophyta</taxon>
        <taxon>Tracheophyta</taxon>
        <taxon>Spermatophyta</taxon>
        <taxon>Magnoliopsida</taxon>
        <taxon>eudicotyledons</taxon>
        <taxon>Gunneridae</taxon>
        <taxon>Pentapetalae</taxon>
        <taxon>rosids</taxon>
        <taxon>malvids</taxon>
        <taxon>Brassicales</taxon>
        <taxon>Brassicaceae</taxon>
        <taxon>Coluteocarpeae</taxon>
        <taxon>Microthlaspi</taxon>
    </lineage>
</organism>
<reference evidence="2" key="1">
    <citation type="submission" date="2020-01" db="EMBL/GenBank/DDBJ databases">
        <authorList>
            <person name="Mishra B."/>
        </authorList>
    </citation>
    <scope>NUCLEOTIDE SEQUENCE [LARGE SCALE GENOMIC DNA]</scope>
</reference>